<dbReference type="STRING" id="2880.D7FQD3"/>
<feature type="region of interest" description="Disordered" evidence="2">
    <location>
        <begin position="157"/>
        <end position="189"/>
    </location>
</feature>
<dbReference type="InterPro" id="IPR050767">
    <property type="entry name" value="Sel1_AlgK"/>
</dbReference>
<evidence type="ECO:0008006" key="5">
    <source>
        <dbReference type="Google" id="ProtNLM"/>
    </source>
</evidence>
<evidence type="ECO:0000313" key="4">
    <source>
        <dbReference type="Proteomes" id="UP000002630"/>
    </source>
</evidence>
<reference evidence="3 4" key="1">
    <citation type="journal article" date="2010" name="Nature">
        <title>The Ectocarpus genome and the independent evolution of multicellularity in brown algae.</title>
        <authorList>
            <person name="Cock J.M."/>
            <person name="Sterck L."/>
            <person name="Rouze P."/>
            <person name="Scornet D."/>
            <person name="Allen A.E."/>
            <person name="Amoutzias G."/>
            <person name="Anthouard V."/>
            <person name="Artiguenave F."/>
            <person name="Aury J.M."/>
            <person name="Badger J.H."/>
            <person name="Beszteri B."/>
            <person name="Billiau K."/>
            <person name="Bonnet E."/>
            <person name="Bothwell J.H."/>
            <person name="Bowler C."/>
            <person name="Boyen C."/>
            <person name="Brownlee C."/>
            <person name="Carrano C.J."/>
            <person name="Charrier B."/>
            <person name="Cho G.Y."/>
            <person name="Coelho S.M."/>
            <person name="Collen J."/>
            <person name="Corre E."/>
            <person name="Da Silva C."/>
            <person name="Delage L."/>
            <person name="Delaroque N."/>
            <person name="Dittami S.M."/>
            <person name="Doulbeau S."/>
            <person name="Elias M."/>
            <person name="Farnham G."/>
            <person name="Gachon C.M."/>
            <person name="Gschloessl B."/>
            <person name="Heesch S."/>
            <person name="Jabbari K."/>
            <person name="Jubin C."/>
            <person name="Kawai H."/>
            <person name="Kimura K."/>
            <person name="Kloareg B."/>
            <person name="Kupper F.C."/>
            <person name="Lang D."/>
            <person name="Le Bail A."/>
            <person name="Leblanc C."/>
            <person name="Lerouge P."/>
            <person name="Lohr M."/>
            <person name="Lopez P.J."/>
            <person name="Martens C."/>
            <person name="Maumus F."/>
            <person name="Michel G."/>
            <person name="Miranda-Saavedra D."/>
            <person name="Morales J."/>
            <person name="Moreau H."/>
            <person name="Motomura T."/>
            <person name="Nagasato C."/>
            <person name="Napoli C.A."/>
            <person name="Nelson D.R."/>
            <person name="Nyvall-Collen P."/>
            <person name="Peters A.F."/>
            <person name="Pommier C."/>
            <person name="Potin P."/>
            <person name="Poulain J."/>
            <person name="Quesneville H."/>
            <person name="Read B."/>
            <person name="Rensing S.A."/>
            <person name="Ritter A."/>
            <person name="Rousvoal S."/>
            <person name="Samanta M."/>
            <person name="Samson G."/>
            <person name="Schroeder D.C."/>
            <person name="Segurens B."/>
            <person name="Strittmatter M."/>
            <person name="Tonon T."/>
            <person name="Tregear J.W."/>
            <person name="Valentin K."/>
            <person name="von Dassow P."/>
            <person name="Yamagishi T."/>
            <person name="Van de Peer Y."/>
            <person name="Wincker P."/>
        </authorList>
    </citation>
    <scope>NUCLEOTIDE SEQUENCE [LARGE SCALE GENOMIC DNA]</scope>
    <source>
        <strain evidence="4">Ec32 / CCAP1310/4</strain>
    </source>
</reference>
<gene>
    <name evidence="3" type="ORF">Esi_0002_0292</name>
</gene>
<dbReference type="EMBL" id="FN648375">
    <property type="protein sequence ID" value="CBJ48465.1"/>
    <property type="molecule type" value="Genomic_DNA"/>
</dbReference>
<accession>D7FQD3</accession>
<dbReference type="EMBL" id="FN649727">
    <property type="protein sequence ID" value="CBJ48465.1"/>
    <property type="molecule type" value="Genomic_DNA"/>
</dbReference>
<proteinExistence type="inferred from homology"/>
<sequence>MAAVVGRLRVSCGRGLWWALHARRPPNPAPSYIFTTSQPGCLHAGHFSRLSSVTRPPSEHEHTDPAAAREAAEQGLRILRERSESLEQDDAVEAWRLLLKAACAETVPPDVYFALGNLHYIWGELLEFGKRAELGAEGAAKAVVAEIKDLRKQAMKKRQLAPGSFGSKGRAGKSPTKTTRMSDVSARGNDGRVLSVGAREAGGGRGTTPPEVDYPEAWEWYLKAALSGDTRAMMQLGDIALEAKTKSAGNAQHAEEWYRKAAVGNPPQPDACFQMARIHHEGIGAPCDPTRARELYDEALQAGSSAAAYFLGQRFHVGDEDLGIAPDGVRALKFLRQASEKGHAEATFYLAQAHRSGCPEMGLSQDLGVFGELVQQAAAAGSADALFALGSAFFHGEDGFARDPRAAFRCYSSAADDGHADASYCLGVMQYAMGDAEEAFRRYQTAAEAGNVLAWRNLAAMYALGEGVARSEQMAKNILATFGDEIERREKEEKRAAKDGEEKR</sequence>
<dbReference type="InParanoid" id="D7FQD3"/>
<dbReference type="Proteomes" id="UP000002630">
    <property type="component" value="Linkage Group LG02"/>
</dbReference>
<dbReference type="SMART" id="SM00671">
    <property type="entry name" value="SEL1"/>
    <property type="match status" value="6"/>
</dbReference>
<dbReference type="SUPFAM" id="SSF81901">
    <property type="entry name" value="HCP-like"/>
    <property type="match status" value="2"/>
</dbReference>
<dbReference type="PANTHER" id="PTHR11102">
    <property type="entry name" value="SEL-1-LIKE PROTEIN"/>
    <property type="match status" value="1"/>
</dbReference>
<protein>
    <recommendedName>
        <fullName evidence="5">Sel1 domain protein repeat-containing protein</fullName>
    </recommendedName>
</protein>
<dbReference type="InterPro" id="IPR011990">
    <property type="entry name" value="TPR-like_helical_dom_sf"/>
</dbReference>
<dbReference type="InterPro" id="IPR006597">
    <property type="entry name" value="Sel1-like"/>
</dbReference>
<dbReference type="Pfam" id="PF08238">
    <property type="entry name" value="Sel1"/>
    <property type="match status" value="8"/>
</dbReference>
<dbReference type="eggNOG" id="KOG1550">
    <property type="taxonomic scope" value="Eukaryota"/>
</dbReference>
<evidence type="ECO:0000256" key="2">
    <source>
        <dbReference type="SAM" id="MobiDB-lite"/>
    </source>
</evidence>
<evidence type="ECO:0000256" key="1">
    <source>
        <dbReference type="ARBA" id="ARBA00038101"/>
    </source>
</evidence>
<dbReference type="OrthoDB" id="202041at2759"/>
<name>D7FQD3_ECTSI</name>
<evidence type="ECO:0000313" key="3">
    <source>
        <dbReference type="EMBL" id="CBJ48465.1"/>
    </source>
</evidence>
<dbReference type="PANTHER" id="PTHR11102:SF160">
    <property type="entry name" value="ERAD-ASSOCIATED E3 UBIQUITIN-PROTEIN LIGASE COMPONENT HRD3"/>
    <property type="match status" value="1"/>
</dbReference>
<organism evidence="3 4">
    <name type="scientific">Ectocarpus siliculosus</name>
    <name type="common">Brown alga</name>
    <name type="synonym">Conferva siliculosa</name>
    <dbReference type="NCBI Taxonomy" id="2880"/>
    <lineage>
        <taxon>Eukaryota</taxon>
        <taxon>Sar</taxon>
        <taxon>Stramenopiles</taxon>
        <taxon>Ochrophyta</taxon>
        <taxon>PX clade</taxon>
        <taxon>Phaeophyceae</taxon>
        <taxon>Ectocarpales</taxon>
        <taxon>Ectocarpaceae</taxon>
        <taxon>Ectocarpus</taxon>
    </lineage>
</organism>
<comment type="similarity">
    <text evidence="1">Belongs to the sel-1 family.</text>
</comment>
<dbReference type="Gene3D" id="1.25.40.10">
    <property type="entry name" value="Tetratricopeptide repeat domain"/>
    <property type="match status" value="2"/>
</dbReference>
<dbReference type="AlphaFoldDB" id="D7FQD3"/>
<keyword evidence="4" id="KW-1185">Reference proteome</keyword>